<dbReference type="SUPFAM" id="SSF53448">
    <property type="entry name" value="Nucleotide-diphospho-sugar transferases"/>
    <property type="match status" value="1"/>
</dbReference>
<evidence type="ECO:0000313" key="4">
    <source>
        <dbReference type="EMBL" id="EIJ43766.1"/>
    </source>
</evidence>
<dbReference type="InterPro" id="IPR050834">
    <property type="entry name" value="Glycosyltransf_2"/>
</dbReference>
<dbReference type="PANTHER" id="PTHR43685:SF3">
    <property type="entry name" value="SLR2126 PROTEIN"/>
    <property type="match status" value="1"/>
</dbReference>
<evidence type="ECO:0000259" key="2">
    <source>
        <dbReference type="Pfam" id="PF00535"/>
    </source>
</evidence>
<dbReference type="Proteomes" id="UP000005744">
    <property type="component" value="Unassembled WGS sequence"/>
</dbReference>
<proteinExistence type="predicted"/>
<accession>I3CJH3</accession>
<protein>
    <submittedName>
        <fullName evidence="4">Putative glycosyltransferase</fullName>
    </submittedName>
</protein>
<dbReference type="InterPro" id="IPR027791">
    <property type="entry name" value="Galactosyl_T_C"/>
</dbReference>
<dbReference type="GO" id="GO:0016740">
    <property type="term" value="F:transferase activity"/>
    <property type="evidence" value="ECO:0007669"/>
    <property type="project" value="UniProtKB-KW"/>
</dbReference>
<evidence type="ECO:0000256" key="1">
    <source>
        <dbReference type="ARBA" id="ARBA00022679"/>
    </source>
</evidence>
<dbReference type="STRING" id="395493.BegalDRAFT_2938"/>
<keyword evidence="5" id="KW-1185">Reference proteome</keyword>
<dbReference type="OrthoDB" id="9801954at2"/>
<dbReference type="InterPro" id="IPR029044">
    <property type="entry name" value="Nucleotide-diphossugar_trans"/>
</dbReference>
<dbReference type="AlphaFoldDB" id="I3CJH3"/>
<dbReference type="EMBL" id="JH600070">
    <property type="protein sequence ID" value="EIJ43766.1"/>
    <property type="molecule type" value="Genomic_DNA"/>
</dbReference>
<dbReference type="HOGENOM" id="CLU_025996_24_0_6"/>
<feature type="domain" description="Galactosyltransferase C-terminal" evidence="3">
    <location>
        <begin position="180"/>
        <end position="226"/>
    </location>
</feature>
<feature type="domain" description="Glycosyltransferase 2-like" evidence="2">
    <location>
        <begin position="7"/>
        <end position="163"/>
    </location>
</feature>
<name>I3CJH3_9GAMM</name>
<evidence type="ECO:0000313" key="5">
    <source>
        <dbReference type="Proteomes" id="UP000005744"/>
    </source>
</evidence>
<reference evidence="4 5" key="1">
    <citation type="submission" date="2011-11" db="EMBL/GenBank/DDBJ databases">
        <title>Improved High-Quality Draft sequence of Beggiatoa alba B18lD.</title>
        <authorList>
            <consortium name="US DOE Joint Genome Institute"/>
            <person name="Lucas S."/>
            <person name="Han J."/>
            <person name="Lapidus A."/>
            <person name="Cheng J.-F."/>
            <person name="Goodwin L."/>
            <person name="Pitluck S."/>
            <person name="Peters L."/>
            <person name="Mikhailova N."/>
            <person name="Held B."/>
            <person name="Detter J.C."/>
            <person name="Han C."/>
            <person name="Tapia R."/>
            <person name="Land M."/>
            <person name="Hauser L."/>
            <person name="Kyrpides N."/>
            <person name="Ivanova N."/>
            <person name="Pagani I."/>
            <person name="Samuel K."/>
            <person name="Teske A."/>
            <person name="Mueller J."/>
            <person name="Woyke T."/>
        </authorList>
    </citation>
    <scope>NUCLEOTIDE SEQUENCE [LARGE SCALE GENOMIC DNA]</scope>
    <source>
        <strain evidence="4 5">B18LD</strain>
    </source>
</reference>
<dbReference type="eggNOG" id="COG1216">
    <property type="taxonomic scope" value="Bacteria"/>
</dbReference>
<dbReference type="PANTHER" id="PTHR43685">
    <property type="entry name" value="GLYCOSYLTRANSFERASE"/>
    <property type="match status" value="1"/>
</dbReference>
<organism evidence="4 5">
    <name type="scientific">Beggiatoa alba B18LD</name>
    <dbReference type="NCBI Taxonomy" id="395493"/>
    <lineage>
        <taxon>Bacteria</taxon>
        <taxon>Pseudomonadati</taxon>
        <taxon>Pseudomonadota</taxon>
        <taxon>Gammaproteobacteria</taxon>
        <taxon>Thiotrichales</taxon>
        <taxon>Thiotrichaceae</taxon>
        <taxon>Beggiatoa</taxon>
    </lineage>
</organism>
<keyword evidence="1 4" id="KW-0808">Transferase</keyword>
<dbReference type="Pfam" id="PF00535">
    <property type="entry name" value="Glycos_transf_2"/>
    <property type="match status" value="1"/>
</dbReference>
<evidence type="ECO:0000259" key="3">
    <source>
        <dbReference type="Pfam" id="PF02709"/>
    </source>
</evidence>
<gene>
    <name evidence="4" type="ORF">BegalDRAFT_2938</name>
</gene>
<dbReference type="Pfam" id="PF02709">
    <property type="entry name" value="Glyco_transf_7C"/>
    <property type="match status" value="1"/>
</dbReference>
<dbReference type="CDD" id="cd06420">
    <property type="entry name" value="GT2_Chondriotin_Pol_N"/>
    <property type="match status" value="1"/>
</dbReference>
<dbReference type="InterPro" id="IPR001173">
    <property type="entry name" value="Glyco_trans_2-like"/>
</dbReference>
<sequence>MLAIQPSLIVTTYNRPDALKRVLLALAQQQAIALQTLEIIVADDGSRVETAYLIQQLQKTLPYRLVHSWQTDDGFRAGMARNRAVAKATGNYCIFLDGDCIPRPDFVAQHIKLAEVGYFVAGNRVLLSERFTQAVLQDRMIIPQHFWTWWRTYWQGDINRLLPLYPLPMPTYWRKRYLDRWQGAKTCNLAVWRTDFLAVNGFDEQFQGWGHEDADLVVRLIRAGIKRKDGRFAVPVLHLWHPEQDRSQEPANIARLQAILATKTTVATVGVNQYLPSPPVSET</sequence>
<dbReference type="RefSeq" id="WP_002691235.1">
    <property type="nucleotide sequence ID" value="NZ_JH600070.1"/>
</dbReference>
<dbReference type="Gene3D" id="3.90.550.10">
    <property type="entry name" value="Spore Coat Polysaccharide Biosynthesis Protein SpsA, Chain A"/>
    <property type="match status" value="1"/>
</dbReference>